<sequence>GVFSLPAPHMVDGWEVFSKMELSLVLILPVCTFLQAHTSRDLTTDSPLSLDHIQVHLPRQGGSNGAPWPGLCALL</sequence>
<evidence type="ECO:0000313" key="1">
    <source>
        <dbReference type="EMBL" id="KAI4818251.1"/>
    </source>
</evidence>
<reference evidence="1" key="1">
    <citation type="submission" date="2022-05" db="EMBL/GenBank/DDBJ databases">
        <title>Chromosome-level genome of Chaenocephalus aceratus.</title>
        <authorList>
            <person name="Park H."/>
        </authorList>
    </citation>
    <scope>NUCLEOTIDE SEQUENCE</scope>
    <source>
        <strain evidence="1">KU_202001</strain>
    </source>
</reference>
<dbReference type="Proteomes" id="UP001057452">
    <property type="component" value="Chromosome 11"/>
</dbReference>
<feature type="non-terminal residue" evidence="1">
    <location>
        <position position="1"/>
    </location>
</feature>
<gene>
    <name evidence="1" type="ORF">KUCAC02_011601</name>
</gene>
<organism evidence="1 2">
    <name type="scientific">Chaenocephalus aceratus</name>
    <name type="common">Blackfin icefish</name>
    <name type="synonym">Chaenichthys aceratus</name>
    <dbReference type="NCBI Taxonomy" id="36190"/>
    <lineage>
        <taxon>Eukaryota</taxon>
        <taxon>Metazoa</taxon>
        <taxon>Chordata</taxon>
        <taxon>Craniata</taxon>
        <taxon>Vertebrata</taxon>
        <taxon>Euteleostomi</taxon>
        <taxon>Actinopterygii</taxon>
        <taxon>Neopterygii</taxon>
        <taxon>Teleostei</taxon>
        <taxon>Neoteleostei</taxon>
        <taxon>Acanthomorphata</taxon>
        <taxon>Eupercaria</taxon>
        <taxon>Perciformes</taxon>
        <taxon>Notothenioidei</taxon>
        <taxon>Channichthyidae</taxon>
        <taxon>Chaenocephalus</taxon>
    </lineage>
</organism>
<proteinExistence type="predicted"/>
<name>A0ACB9WWA4_CHAAC</name>
<evidence type="ECO:0000313" key="2">
    <source>
        <dbReference type="Proteomes" id="UP001057452"/>
    </source>
</evidence>
<protein>
    <submittedName>
        <fullName evidence="1">Uncharacterized protein</fullName>
    </submittedName>
</protein>
<keyword evidence="2" id="KW-1185">Reference proteome</keyword>
<feature type="non-terminal residue" evidence="1">
    <location>
        <position position="75"/>
    </location>
</feature>
<dbReference type="EMBL" id="CM043795">
    <property type="protein sequence ID" value="KAI4818251.1"/>
    <property type="molecule type" value="Genomic_DNA"/>
</dbReference>
<comment type="caution">
    <text evidence="1">The sequence shown here is derived from an EMBL/GenBank/DDBJ whole genome shotgun (WGS) entry which is preliminary data.</text>
</comment>
<accession>A0ACB9WWA4</accession>